<dbReference type="SMART" id="SM00347">
    <property type="entry name" value="HTH_MARR"/>
    <property type="match status" value="1"/>
</dbReference>
<dbReference type="PRINTS" id="PR00598">
    <property type="entry name" value="HTHMARR"/>
</dbReference>
<proteinExistence type="predicted"/>
<dbReference type="RefSeq" id="WP_330798213.1">
    <property type="nucleotide sequence ID" value="NZ_JAZEWV010000023.1"/>
</dbReference>
<sequence length="151" mass="16566">MTDILGLFSRTQKRLRAASDEAMSRHGVRVGQNVLLELLWENDGLTPGAVARALGVATPTVVKSAARMEAGGLITKRRDEHDARLVRLYLTERGRAVHEPVQQARRELEERVTATLTEQERVHLRSALGKMYEQLAGQGAGDPAEDAAEDG</sequence>
<dbReference type="PANTHER" id="PTHR42756:SF1">
    <property type="entry name" value="TRANSCRIPTIONAL REPRESSOR OF EMRAB OPERON"/>
    <property type="match status" value="1"/>
</dbReference>
<evidence type="ECO:0000256" key="2">
    <source>
        <dbReference type="ARBA" id="ARBA00023125"/>
    </source>
</evidence>
<evidence type="ECO:0000256" key="3">
    <source>
        <dbReference type="ARBA" id="ARBA00023163"/>
    </source>
</evidence>
<name>A0ABU7PGT3_9ACTN</name>
<evidence type="ECO:0000256" key="1">
    <source>
        <dbReference type="ARBA" id="ARBA00023015"/>
    </source>
</evidence>
<accession>A0ABU7PGT3</accession>
<protein>
    <submittedName>
        <fullName evidence="5">MarR family transcriptional regulator</fullName>
    </submittedName>
</protein>
<evidence type="ECO:0000259" key="4">
    <source>
        <dbReference type="PROSITE" id="PS50995"/>
    </source>
</evidence>
<keyword evidence="6" id="KW-1185">Reference proteome</keyword>
<keyword evidence="2" id="KW-0238">DNA-binding</keyword>
<dbReference type="EMBL" id="JAZEWV010000023">
    <property type="protein sequence ID" value="MEE4544976.1"/>
    <property type="molecule type" value="Genomic_DNA"/>
</dbReference>
<dbReference type="PROSITE" id="PS50995">
    <property type="entry name" value="HTH_MARR_2"/>
    <property type="match status" value="1"/>
</dbReference>
<feature type="domain" description="HTH marR-type" evidence="4">
    <location>
        <begin position="1"/>
        <end position="133"/>
    </location>
</feature>
<organism evidence="5 6">
    <name type="scientific">Actinacidiphila polyblastidii</name>
    <dbReference type="NCBI Taxonomy" id="3110430"/>
    <lineage>
        <taxon>Bacteria</taxon>
        <taxon>Bacillati</taxon>
        <taxon>Actinomycetota</taxon>
        <taxon>Actinomycetes</taxon>
        <taxon>Kitasatosporales</taxon>
        <taxon>Streptomycetaceae</taxon>
        <taxon>Actinacidiphila</taxon>
    </lineage>
</organism>
<evidence type="ECO:0000313" key="5">
    <source>
        <dbReference type="EMBL" id="MEE4544976.1"/>
    </source>
</evidence>
<keyword evidence="3" id="KW-0804">Transcription</keyword>
<dbReference type="InterPro" id="IPR000835">
    <property type="entry name" value="HTH_MarR-typ"/>
</dbReference>
<comment type="caution">
    <text evidence="5">The sequence shown here is derived from an EMBL/GenBank/DDBJ whole genome shotgun (WGS) entry which is preliminary data.</text>
</comment>
<dbReference type="Pfam" id="PF12802">
    <property type="entry name" value="MarR_2"/>
    <property type="match status" value="1"/>
</dbReference>
<dbReference type="SUPFAM" id="SSF46785">
    <property type="entry name" value="Winged helix' DNA-binding domain"/>
    <property type="match status" value="1"/>
</dbReference>
<keyword evidence="1" id="KW-0805">Transcription regulation</keyword>
<dbReference type="PANTHER" id="PTHR42756">
    <property type="entry name" value="TRANSCRIPTIONAL REGULATOR, MARR"/>
    <property type="match status" value="1"/>
</dbReference>
<dbReference type="InterPro" id="IPR036390">
    <property type="entry name" value="WH_DNA-bd_sf"/>
</dbReference>
<gene>
    <name evidence="5" type="ORF">V2S66_23790</name>
</gene>
<dbReference type="Gene3D" id="1.10.10.10">
    <property type="entry name" value="Winged helix-like DNA-binding domain superfamily/Winged helix DNA-binding domain"/>
    <property type="match status" value="1"/>
</dbReference>
<evidence type="ECO:0000313" key="6">
    <source>
        <dbReference type="Proteomes" id="UP001344658"/>
    </source>
</evidence>
<dbReference type="Proteomes" id="UP001344658">
    <property type="component" value="Unassembled WGS sequence"/>
</dbReference>
<dbReference type="InterPro" id="IPR036388">
    <property type="entry name" value="WH-like_DNA-bd_sf"/>
</dbReference>
<reference evidence="5 6" key="1">
    <citation type="submission" date="2023-12" db="EMBL/GenBank/DDBJ databases">
        <title>Streptomyces sp. V4-01.</title>
        <authorList>
            <person name="Somphong A."/>
            <person name="Phongsopitanun W."/>
        </authorList>
    </citation>
    <scope>NUCLEOTIDE SEQUENCE [LARGE SCALE GENOMIC DNA]</scope>
    <source>
        <strain evidence="5 6">V4-01</strain>
    </source>
</reference>